<proteinExistence type="predicted"/>
<dbReference type="EMBL" id="JBHUOG010000001">
    <property type="protein sequence ID" value="MFD2792106.1"/>
    <property type="molecule type" value="Genomic_DNA"/>
</dbReference>
<dbReference type="InterPro" id="IPR025442">
    <property type="entry name" value="DUF4185"/>
</dbReference>
<evidence type="ECO:0000313" key="4">
    <source>
        <dbReference type="Proteomes" id="UP001597479"/>
    </source>
</evidence>
<accession>A0ABW5VLC4</accession>
<gene>
    <name evidence="3" type="ORF">ACFS27_00950</name>
</gene>
<evidence type="ECO:0000256" key="1">
    <source>
        <dbReference type="SAM" id="SignalP"/>
    </source>
</evidence>
<keyword evidence="1" id="KW-0732">Signal</keyword>
<name>A0ABW5VLC4_9MICO</name>
<feature type="domain" description="DUF4185" evidence="2">
    <location>
        <begin position="59"/>
        <end position="375"/>
    </location>
</feature>
<dbReference type="Pfam" id="PF13810">
    <property type="entry name" value="DUF4185"/>
    <property type="match status" value="1"/>
</dbReference>
<protein>
    <submittedName>
        <fullName evidence="3">DUF4185 domain-containing protein</fullName>
    </submittedName>
</protein>
<evidence type="ECO:0000259" key="2">
    <source>
        <dbReference type="Pfam" id="PF13810"/>
    </source>
</evidence>
<feature type="signal peptide" evidence="1">
    <location>
        <begin position="1"/>
        <end position="25"/>
    </location>
</feature>
<dbReference type="RefSeq" id="WP_377179420.1">
    <property type="nucleotide sequence ID" value="NZ_JBHUOG010000001.1"/>
</dbReference>
<keyword evidence="4" id="KW-1185">Reference proteome</keyword>
<dbReference type="Proteomes" id="UP001597479">
    <property type="component" value="Unassembled WGS sequence"/>
</dbReference>
<comment type="caution">
    <text evidence="3">The sequence shown here is derived from an EMBL/GenBank/DDBJ whole genome shotgun (WGS) entry which is preliminary data.</text>
</comment>
<organism evidence="3 4">
    <name type="scientific">Promicromonospora vindobonensis</name>
    <dbReference type="NCBI Taxonomy" id="195748"/>
    <lineage>
        <taxon>Bacteria</taxon>
        <taxon>Bacillati</taxon>
        <taxon>Actinomycetota</taxon>
        <taxon>Actinomycetes</taxon>
        <taxon>Micrococcales</taxon>
        <taxon>Promicromonosporaceae</taxon>
        <taxon>Promicromonospora</taxon>
    </lineage>
</organism>
<feature type="chain" id="PRO_5045104788" evidence="1">
    <location>
        <begin position="26"/>
        <end position="381"/>
    </location>
</feature>
<sequence>MARRLGRTAFVVVPAVGALSLAAGAGSAAVAGPDSRDEGFLLTDVTNVERVGQITGAEGPGDTTQYAVNFTDLGSMFEADGKVWFAFGDTFGERDDDMTGGGGSHWRSNTLGFTTDTDPSDGVTIEGMILDDAGAAKELLGSKKVDGDEITVIPTHGFATDAGMYLHYMSVRQWGTPGEWEVNHAGLARSTDQGQSWTTLDAPRWSGDSGFVQISPAHVTIDGQDWLYVWGITHGRFGGVSLARVPAAQVEDPGAWEYFAGLKKGGPGADGRPRWADDPADAALVLDDTVGELSVVWNDHLDRWIMTYLAEGRGVVLREGLTPWGPWGEPVELVGATEVPGPYAPYMLPRYTQDGGRTIYFALSIWDPYNVFWYRADLVKN</sequence>
<reference evidence="4" key="1">
    <citation type="journal article" date="2019" name="Int. J. Syst. Evol. Microbiol.">
        <title>The Global Catalogue of Microorganisms (GCM) 10K type strain sequencing project: providing services to taxonomists for standard genome sequencing and annotation.</title>
        <authorList>
            <consortium name="The Broad Institute Genomics Platform"/>
            <consortium name="The Broad Institute Genome Sequencing Center for Infectious Disease"/>
            <person name="Wu L."/>
            <person name="Ma J."/>
        </authorList>
    </citation>
    <scope>NUCLEOTIDE SEQUENCE [LARGE SCALE GENOMIC DNA]</scope>
    <source>
        <strain evidence="4">CCM 7044</strain>
    </source>
</reference>
<evidence type="ECO:0000313" key="3">
    <source>
        <dbReference type="EMBL" id="MFD2792106.1"/>
    </source>
</evidence>